<feature type="signal peptide" evidence="1">
    <location>
        <begin position="1"/>
        <end position="26"/>
    </location>
</feature>
<evidence type="ECO:0000256" key="1">
    <source>
        <dbReference type="SAM" id="SignalP"/>
    </source>
</evidence>
<reference evidence="3" key="1">
    <citation type="journal article" date="2016" name="Nat. Commun.">
        <title>The Gonium pectorale genome demonstrates co-option of cell cycle regulation during the evolution of multicellularity.</title>
        <authorList>
            <person name="Hanschen E.R."/>
            <person name="Marriage T.N."/>
            <person name="Ferris P.J."/>
            <person name="Hamaji T."/>
            <person name="Toyoda A."/>
            <person name="Fujiyama A."/>
            <person name="Neme R."/>
            <person name="Noguchi H."/>
            <person name="Minakuchi Y."/>
            <person name="Suzuki M."/>
            <person name="Kawai-Toyooka H."/>
            <person name="Smith D.R."/>
            <person name="Sparks H."/>
            <person name="Anderson J."/>
            <person name="Bakaric R."/>
            <person name="Luria V."/>
            <person name="Karger A."/>
            <person name="Kirschner M.W."/>
            <person name="Durand P.M."/>
            <person name="Michod R.E."/>
            <person name="Nozaki H."/>
            <person name="Olson B.J."/>
        </authorList>
    </citation>
    <scope>NUCLEOTIDE SEQUENCE [LARGE SCALE GENOMIC DNA]</scope>
    <source>
        <strain evidence="3">NIES-2863</strain>
    </source>
</reference>
<organism evidence="2 3">
    <name type="scientific">Gonium pectorale</name>
    <name type="common">Green alga</name>
    <dbReference type="NCBI Taxonomy" id="33097"/>
    <lineage>
        <taxon>Eukaryota</taxon>
        <taxon>Viridiplantae</taxon>
        <taxon>Chlorophyta</taxon>
        <taxon>core chlorophytes</taxon>
        <taxon>Chlorophyceae</taxon>
        <taxon>CS clade</taxon>
        <taxon>Chlamydomonadales</taxon>
        <taxon>Volvocaceae</taxon>
        <taxon>Gonium</taxon>
    </lineage>
</organism>
<keyword evidence="3" id="KW-1185">Reference proteome</keyword>
<name>A0A150GNK2_GONPE</name>
<sequence>MPSRPRATVTRCLALVLLCVPHPALCLLAARYPPVAPGPWVQDGGRPFRVAARNGDLAALRCLARLGCPWGAASGDQSVFDFCLADKMPLPVLRLLVELGCPVD</sequence>
<evidence type="ECO:0008006" key="4">
    <source>
        <dbReference type="Google" id="ProtNLM"/>
    </source>
</evidence>
<gene>
    <name evidence="2" type="ORF">GPECTOR_12g359</name>
</gene>
<feature type="chain" id="PRO_5007562139" description="Ankyrin repeat domain-containing protein" evidence="1">
    <location>
        <begin position="27"/>
        <end position="104"/>
    </location>
</feature>
<proteinExistence type="predicted"/>
<dbReference type="EMBL" id="LSYV01000013">
    <property type="protein sequence ID" value="KXZ51397.1"/>
    <property type="molecule type" value="Genomic_DNA"/>
</dbReference>
<evidence type="ECO:0000313" key="2">
    <source>
        <dbReference type="EMBL" id="KXZ51397.1"/>
    </source>
</evidence>
<keyword evidence="1" id="KW-0732">Signal</keyword>
<accession>A0A150GNK2</accession>
<evidence type="ECO:0000313" key="3">
    <source>
        <dbReference type="Proteomes" id="UP000075714"/>
    </source>
</evidence>
<dbReference type="Proteomes" id="UP000075714">
    <property type="component" value="Unassembled WGS sequence"/>
</dbReference>
<dbReference type="AlphaFoldDB" id="A0A150GNK2"/>
<protein>
    <recommendedName>
        <fullName evidence="4">Ankyrin repeat domain-containing protein</fullName>
    </recommendedName>
</protein>
<comment type="caution">
    <text evidence="2">The sequence shown here is derived from an EMBL/GenBank/DDBJ whole genome shotgun (WGS) entry which is preliminary data.</text>
</comment>